<evidence type="ECO:0000313" key="3">
    <source>
        <dbReference type="Proteomes" id="UP000183200"/>
    </source>
</evidence>
<gene>
    <name evidence="2" type="ORF">SAMN05421820_103465</name>
</gene>
<dbReference type="PRINTS" id="PR00598">
    <property type="entry name" value="HTHMARR"/>
</dbReference>
<feature type="domain" description="HTH marR-type" evidence="1">
    <location>
        <begin position="1"/>
        <end position="154"/>
    </location>
</feature>
<dbReference type="SUPFAM" id="SSF46785">
    <property type="entry name" value="Winged helix' DNA-binding domain"/>
    <property type="match status" value="1"/>
</dbReference>
<dbReference type="SMART" id="SM00347">
    <property type="entry name" value="HTH_MARR"/>
    <property type="match status" value="1"/>
</dbReference>
<protein>
    <submittedName>
        <fullName evidence="2">DNA-binding transcriptional regulator, MarR family</fullName>
    </submittedName>
</protein>
<dbReference type="InterPro" id="IPR036390">
    <property type="entry name" value="WH_DNA-bd_sf"/>
</dbReference>
<accession>A0A1G9S4Z3</accession>
<dbReference type="GO" id="GO:0006950">
    <property type="term" value="P:response to stress"/>
    <property type="evidence" value="ECO:0007669"/>
    <property type="project" value="TreeGrafter"/>
</dbReference>
<dbReference type="PANTHER" id="PTHR33164">
    <property type="entry name" value="TRANSCRIPTIONAL REGULATOR, MARR FAMILY"/>
    <property type="match status" value="1"/>
</dbReference>
<dbReference type="STRING" id="430522.BFS30_02475"/>
<evidence type="ECO:0000259" key="1">
    <source>
        <dbReference type="PROSITE" id="PS50995"/>
    </source>
</evidence>
<dbReference type="PROSITE" id="PS50995">
    <property type="entry name" value="HTH_MARR_2"/>
    <property type="match status" value="1"/>
</dbReference>
<dbReference type="Gene3D" id="1.10.10.10">
    <property type="entry name" value="Winged helix-like DNA-binding domain superfamily/Winged helix DNA-binding domain"/>
    <property type="match status" value="1"/>
</dbReference>
<dbReference type="InterPro" id="IPR036388">
    <property type="entry name" value="WH-like_DNA-bd_sf"/>
</dbReference>
<keyword evidence="3" id="KW-1185">Reference proteome</keyword>
<reference evidence="3" key="1">
    <citation type="submission" date="2016-10" db="EMBL/GenBank/DDBJ databases">
        <authorList>
            <person name="Varghese N."/>
            <person name="Submissions S."/>
        </authorList>
    </citation>
    <scope>NUCLEOTIDE SEQUENCE [LARGE SCALE GENOMIC DNA]</scope>
    <source>
        <strain evidence="3">DSM 19110</strain>
    </source>
</reference>
<evidence type="ECO:0000313" key="2">
    <source>
        <dbReference type="EMBL" id="SDM30461.1"/>
    </source>
</evidence>
<name>A0A1G9S4Z3_9SPHI</name>
<dbReference type="Pfam" id="PF01047">
    <property type="entry name" value="MarR"/>
    <property type="match status" value="1"/>
</dbReference>
<sequence length="154" mass="17975">MKRTEMQLQKEIKTSKFENVYQQAIVNVVFTYSWCNENFRQLIQPYEITPQQFNILRILRGQYPAPSTINLLKERMLDKMCDASRITERLVQKELVAKKINPNDKRAVDILISDKGLSLLKKMDQELDLSAPVSKNLTEEEATLLNELLDKMRG</sequence>
<dbReference type="AlphaFoldDB" id="A0A1G9S4Z3"/>
<dbReference type="EMBL" id="FNGY01000003">
    <property type="protein sequence ID" value="SDM30461.1"/>
    <property type="molecule type" value="Genomic_DNA"/>
</dbReference>
<dbReference type="PANTHER" id="PTHR33164:SF43">
    <property type="entry name" value="HTH-TYPE TRANSCRIPTIONAL REPRESSOR YETL"/>
    <property type="match status" value="1"/>
</dbReference>
<dbReference type="GO" id="GO:0003677">
    <property type="term" value="F:DNA binding"/>
    <property type="evidence" value="ECO:0007669"/>
    <property type="project" value="UniProtKB-KW"/>
</dbReference>
<organism evidence="2 3">
    <name type="scientific">Pedobacter steynii</name>
    <dbReference type="NCBI Taxonomy" id="430522"/>
    <lineage>
        <taxon>Bacteria</taxon>
        <taxon>Pseudomonadati</taxon>
        <taxon>Bacteroidota</taxon>
        <taxon>Sphingobacteriia</taxon>
        <taxon>Sphingobacteriales</taxon>
        <taxon>Sphingobacteriaceae</taxon>
        <taxon>Pedobacter</taxon>
    </lineage>
</organism>
<dbReference type="InterPro" id="IPR039422">
    <property type="entry name" value="MarR/SlyA-like"/>
</dbReference>
<dbReference type="Proteomes" id="UP000183200">
    <property type="component" value="Unassembled WGS sequence"/>
</dbReference>
<keyword evidence="2" id="KW-0238">DNA-binding</keyword>
<proteinExistence type="predicted"/>
<dbReference type="InterPro" id="IPR000835">
    <property type="entry name" value="HTH_MarR-typ"/>
</dbReference>
<dbReference type="GO" id="GO:0003700">
    <property type="term" value="F:DNA-binding transcription factor activity"/>
    <property type="evidence" value="ECO:0007669"/>
    <property type="project" value="InterPro"/>
</dbReference>
<dbReference type="RefSeq" id="WP_317048270.1">
    <property type="nucleotide sequence ID" value="NZ_FNGY01000003.1"/>
</dbReference>